<dbReference type="EMBL" id="JBFALK010000005">
    <property type="protein sequence ID" value="MEV0969180.1"/>
    <property type="molecule type" value="Genomic_DNA"/>
</dbReference>
<evidence type="ECO:0000259" key="4">
    <source>
        <dbReference type="Pfam" id="PF07730"/>
    </source>
</evidence>
<dbReference type="RefSeq" id="WP_358132062.1">
    <property type="nucleotide sequence ID" value="NZ_JBFALK010000005.1"/>
</dbReference>
<dbReference type="PANTHER" id="PTHR24421:SF63">
    <property type="entry name" value="SENSOR HISTIDINE KINASE DESK"/>
    <property type="match status" value="1"/>
</dbReference>
<accession>A0ABV3GC13</accession>
<proteinExistence type="predicted"/>
<gene>
    <name evidence="5" type="ORF">AB0I59_11140</name>
</gene>
<dbReference type="CDD" id="cd16917">
    <property type="entry name" value="HATPase_UhpB-NarQ-NarX-like"/>
    <property type="match status" value="1"/>
</dbReference>
<dbReference type="InterPro" id="IPR036890">
    <property type="entry name" value="HATPase_C_sf"/>
</dbReference>
<dbReference type="Pfam" id="PF07730">
    <property type="entry name" value="HisKA_3"/>
    <property type="match status" value="1"/>
</dbReference>
<evidence type="ECO:0000256" key="1">
    <source>
        <dbReference type="ARBA" id="ARBA00022679"/>
    </source>
</evidence>
<comment type="caution">
    <text evidence="5">The sequence shown here is derived from an EMBL/GenBank/DDBJ whole genome shotgun (WGS) entry which is preliminary data.</text>
</comment>
<keyword evidence="3" id="KW-0902">Two-component regulatory system</keyword>
<evidence type="ECO:0000313" key="5">
    <source>
        <dbReference type="EMBL" id="MEV0969180.1"/>
    </source>
</evidence>
<evidence type="ECO:0000256" key="2">
    <source>
        <dbReference type="ARBA" id="ARBA00022777"/>
    </source>
</evidence>
<organism evidence="5 6">
    <name type="scientific">Microtetraspora glauca</name>
    <dbReference type="NCBI Taxonomy" id="1996"/>
    <lineage>
        <taxon>Bacteria</taxon>
        <taxon>Bacillati</taxon>
        <taxon>Actinomycetota</taxon>
        <taxon>Actinomycetes</taxon>
        <taxon>Streptosporangiales</taxon>
        <taxon>Streptosporangiaceae</taxon>
        <taxon>Microtetraspora</taxon>
    </lineage>
</organism>
<keyword evidence="1" id="KW-0808">Transferase</keyword>
<evidence type="ECO:0000256" key="3">
    <source>
        <dbReference type="ARBA" id="ARBA00023012"/>
    </source>
</evidence>
<dbReference type="InterPro" id="IPR050482">
    <property type="entry name" value="Sensor_HK_TwoCompSys"/>
</dbReference>
<dbReference type="PANTHER" id="PTHR24421">
    <property type="entry name" value="NITRATE/NITRITE SENSOR PROTEIN NARX-RELATED"/>
    <property type="match status" value="1"/>
</dbReference>
<keyword evidence="6" id="KW-1185">Reference proteome</keyword>
<dbReference type="SUPFAM" id="SSF55874">
    <property type="entry name" value="ATPase domain of HSP90 chaperone/DNA topoisomerase II/histidine kinase"/>
    <property type="match status" value="1"/>
</dbReference>
<dbReference type="Proteomes" id="UP001551675">
    <property type="component" value="Unassembled WGS sequence"/>
</dbReference>
<dbReference type="InterPro" id="IPR011712">
    <property type="entry name" value="Sig_transdc_His_kin_sub3_dim/P"/>
</dbReference>
<reference evidence="5 6" key="1">
    <citation type="submission" date="2024-06" db="EMBL/GenBank/DDBJ databases">
        <title>The Natural Products Discovery Center: Release of the First 8490 Sequenced Strains for Exploring Actinobacteria Biosynthetic Diversity.</title>
        <authorList>
            <person name="Kalkreuter E."/>
            <person name="Kautsar S.A."/>
            <person name="Yang D."/>
            <person name="Bader C.D."/>
            <person name="Teijaro C.N."/>
            <person name="Fluegel L."/>
            <person name="Davis C.M."/>
            <person name="Simpson J.R."/>
            <person name="Lauterbach L."/>
            <person name="Steele A.D."/>
            <person name="Gui C."/>
            <person name="Meng S."/>
            <person name="Li G."/>
            <person name="Viehrig K."/>
            <person name="Ye F."/>
            <person name="Su P."/>
            <person name="Kiefer A.F."/>
            <person name="Nichols A."/>
            <person name="Cepeda A.J."/>
            <person name="Yan W."/>
            <person name="Fan B."/>
            <person name="Jiang Y."/>
            <person name="Adhikari A."/>
            <person name="Zheng C.-J."/>
            <person name="Schuster L."/>
            <person name="Cowan T.M."/>
            <person name="Smanski M.J."/>
            <person name="Chevrette M.G."/>
            <person name="De Carvalho L.P.S."/>
            <person name="Shen B."/>
        </authorList>
    </citation>
    <scope>NUCLEOTIDE SEQUENCE [LARGE SCALE GENOMIC DNA]</scope>
    <source>
        <strain evidence="5 6">NPDC050100</strain>
    </source>
</reference>
<dbReference type="GO" id="GO:0016301">
    <property type="term" value="F:kinase activity"/>
    <property type="evidence" value="ECO:0007669"/>
    <property type="project" value="UniProtKB-KW"/>
</dbReference>
<sequence length="214" mass="23677">MIVLLHRIEQLNARAAEIARQAVIKARELFADDVHDLIGSRLWLAALRGEMARRLADEGSSLRAELAELVTSIHQAASEIRDIARTYREISLKTELSHARAVLRVFGIDCRIVGAELAPATAADKVLAVIVREAIANVLRHSKARICVIEVSRHGDRVRLTIENDGVEPAQGSENDWELAGLRRRATMVGGTVEVIADSADRFRLSVEIPEQLR</sequence>
<dbReference type="Gene3D" id="1.20.5.1930">
    <property type="match status" value="1"/>
</dbReference>
<keyword evidence="2 5" id="KW-0418">Kinase</keyword>
<feature type="domain" description="Signal transduction histidine kinase subgroup 3 dimerisation and phosphoacceptor" evidence="4">
    <location>
        <begin position="27"/>
        <end position="90"/>
    </location>
</feature>
<dbReference type="Gene3D" id="3.30.565.10">
    <property type="entry name" value="Histidine kinase-like ATPase, C-terminal domain"/>
    <property type="match status" value="1"/>
</dbReference>
<evidence type="ECO:0000313" key="6">
    <source>
        <dbReference type="Proteomes" id="UP001551675"/>
    </source>
</evidence>
<name>A0ABV3GC13_MICGL</name>
<protein>
    <submittedName>
        <fullName evidence="5">Histidine kinase</fullName>
    </submittedName>
</protein>